<sequence>MDKSSVHDIVLVGGSTRIPKVQQLLQDLFNGKELCKSINPDEAVAYGAALQAAILNHEENKKVKDLALVDVTSLSLGVETVGGVMTVLIPKNCVIPYKEKRVFSTYSDNQPSVLIRVYEGERTRSRDNNLLGKFELSGILPAPRGVPQINEAEKYKAEDEEHKKNVEAKIALEQKVERYCFTKDAPDQHLEAQVEHDTCH</sequence>
<evidence type="ECO:0000256" key="1">
    <source>
        <dbReference type="ARBA" id="ARBA00022741"/>
    </source>
</evidence>
<dbReference type="Gene3D" id="1.20.1270.10">
    <property type="match status" value="1"/>
</dbReference>
<organism evidence="3 4">
    <name type="scientific">Trifolium medium</name>
    <dbReference type="NCBI Taxonomy" id="97028"/>
    <lineage>
        <taxon>Eukaryota</taxon>
        <taxon>Viridiplantae</taxon>
        <taxon>Streptophyta</taxon>
        <taxon>Embryophyta</taxon>
        <taxon>Tracheophyta</taxon>
        <taxon>Spermatophyta</taxon>
        <taxon>Magnoliopsida</taxon>
        <taxon>eudicotyledons</taxon>
        <taxon>Gunneridae</taxon>
        <taxon>Pentapetalae</taxon>
        <taxon>rosids</taxon>
        <taxon>fabids</taxon>
        <taxon>Fabales</taxon>
        <taxon>Fabaceae</taxon>
        <taxon>Papilionoideae</taxon>
        <taxon>50 kb inversion clade</taxon>
        <taxon>NPAAA clade</taxon>
        <taxon>Hologalegina</taxon>
        <taxon>IRL clade</taxon>
        <taxon>Trifolieae</taxon>
        <taxon>Trifolium</taxon>
    </lineage>
</organism>
<dbReference type="InterPro" id="IPR043129">
    <property type="entry name" value="ATPase_NBD"/>
</dbReference>
<proteinExistence type="predicted"/>
<dbReference type="Pfam" id="PF00012">
    <property type="entry name" value="HSP70"/>
    <property type="match status" value="1"/>
</dbReference>
<dbReference type="InterPro" id="IPR029048">
    <property type="entry name" value="HSP70_C_sf"/>
</dbReference>
<evidence type="ECO:0000313" key="4">
    <source>
        <dbReference type="Proteomes" id="UP000265520"/>
    </source>
</evidence>
<dbReference type="Gene3D" id="2.60.34.10">
    <property type="entry name" value="Substrate Binding Domain Of DNAk, Chain A, domain 1"/>
    <property type="match status" value="1"/>
</dbReference>
<dbReference type="PROSITE" id="PS01036">
    <property type="entry name" value="HSP70_3"/>
    <property type="match status" value="1"/>
</dbReference>
<dbReference type="PRINTS" id="PR00301">
    <property type="entry name" value="HEATSHOCK70"/>
</dbReference>
<protein>
    <submittedName>
        <fullName evidence="3">Putative mediator of RNA polymerase II transcription subunit 37E-like</fullName>
    </submittedName>
</protein>
<dbReference type="InterPro" id="IPR018181">
    <property type="entry name" value="Heat_shock_70_CS"/>
</dbReference>
<dbReference type="SUPFAM" id="SSF53067">
    <property type="entry name" value="Actin-like ATPase domain"/>
    <property type="match status" value="1"/>
</dbReference>
<dbReference type="EMBL" id="LXQA010083486">
    <property type="protein sequence ID" value="MCI12268.1"/>
    <property type="molecule type" value="Genomic_DNA"/>
</dbReference>
<dbReference type="Proteomes" id="UP000265520">
    <property type="component" value="Unassembled WGS sequence"/>
</dbReference>
<keyword evidence="2" id="KW-0067">ATP-binding</keyword>
<dbReference type="InterPro" id="IPR029047">
    <property type="entry name" value="HSP70_peptide-bd_sf"/>
</dbReference>
<keyword evidence="4" id="KW-1185">Reference proteome</keyword>
<name>A0A392PJL9_9FABA</name>
<evidence type="ECO:0000256" key="2">
    <source>
        <dbReference type="ARBA" id="ARBA00022840"/>
    </source>
</evidence>
<comment type="caution">
    <text evidence="3">The sequence shown here is derived from an EMBL/GenBank/DDBJ whole genome shotgun (WGS) entry which is preliminary data.</text>
</comment>
<accession>A0A392PJL9</accession>
<dbReference type="PANTHER" id="PTHR19375">
    <property type="entry name" value="HEAT SHOCK PROTEIN 70KDA"/>
    <property type="match status" value="1"/>
</dbReference>
<dbReference type="Gene3D" id="3.30.420.40">
    <property type="match status" value="2"/>
</dbReference>
<dbReference type="GO" id="GO:0140662">
    <property type="term" value="F:ATP-dependent protein folding chaperone"/>
    <property type="evidence" value="ECO:0007669"/>
    <property type="project" value="InterPro"/>
</dbReference>
<dbReference type="SUPFAM" id="SSF100920">
    <property type="entry name" value="Heat shock protein 70kD (HSP70), peptide-binding domain"/>
    <property type="match status" value="1"/>
</dbReference>
<reference evidence="3 4" key="1">
    <citation type="journal article" date="2018" name="Front. Plant Sci.">
        <title>Red Clover (Trifolium pratense) and Zigzag Clover (T. medium) - A Picture of Genomic Similarities and Differences.</title>
        <authorList>
            <person name="Dluhosova J."/>
            <person name="Istvanek J."/>
            <person name="Nedelnik J."/>
            <person name="Repkova J."/>
        </authorList>
    </citation>
    <scope>NUCLEOTIDE SEQUENCE [LARGE SCALE GENOMIC DNA]</scope>
    <source>
        <strain evidence="4">cv. 10/8</strain>
        <tissue evidence="3">Leaf</tissue>
    </source>
</reference>
<keyword evidence="1" id="KW-0547">Nucleotide-binding</keyword>
<dbReference type="AlphaFoldDB" id="A0A392PJL9"/>
<dbReference type="InterPro" id="IPR013126">
    <property type="entry name" value="Hsp_70_fam"/>
</dbReference>
<dbReference type="GO" id="GO:0005524">
    <property type="term" value="F:ATP binding"/>
    <property type="evidence" value="ECO:0007669"/>
    <property type="project" value="UniProtKB-KW"/>
</dbReference>
<feature type="non-terminal residue" evidence="3">
    <location>
        <position position="200"/>
    </location>
</feature>
<evidence type="ECO:0000313" key="3">
    <source>
        <dbReference type="EMBL" id="MCI12268.1"/>
    </source>
</evidence>